<feature type="compositionally biased region" description="Basic residues" evidence="1">
    <location>
        <begin position="78"/>
        <end position="90"/>
    </location>
</feature>
<feature type="compositionally biased region" description="Polar residues" evidence="1">
    <location>
        <begin position="1"/>
        <end position="10"/>
    </location>
</feature>
<dbReference type="OrthoDB" id="10030360at2759"/>
<dbReference type="Proteomes" id="UP000663862">
    <property type="component" value="Unassembled WGS sequence"/>
</dbReference>
<name>A0A818ESW2_9BILA</name>
<comment type="caution">
    <text evidence="5">The sequence shown here is derived from an EMBL/GenBank/DDBJ whole genome shotgun (WGS) entry which is preliminary data.</text>
</comment>
<dbReference type="Proteomes" id="UP000663865">
    <property type="component" value="Unassembled WGS sequence"/>
</dbReference>
<dbReference type="Proteomes" id="UP000663825">
    <property type="component" value="Unassembled WGS sequence"/>
</dbReference>
<dbReference type="EMBL" id="CAJNYD010001891">
    <property type="protein sequence ID" value="CAF3379842.1"/>
    <property type="molecule type" value="Genomic_DNA"/>
</dbReference>
<evidence type="ECO:0000313" key="4">
    <source>
        <dbReference type="EMBL" id="CAF3447907.1"/>
    </source>
</evidence>
<dbReference type="EMBL" id="CAJOBR010001547">
    <property type="protein sequence ID" value="CAF4616746.1"/>
    <property type="molecule type" value="Genomic_DNA"/>
</dbReference>
<evidence type="ECO:0000313" key="11">
    <source>
        <dbReference type="Proteomes" id="UP000663865"/>
    </source>
</evidence>
<dbReference type="AlphaFoldDB" id="A0A818ESW2"/>
<keyword evidence="12" id="KW-1185">Reference proteome</keyword>
<feature type="compositionally biased region" description="Polar residues" evidence="1">
    <location>
        <begin position="91"/>
        <end position="102"/>
    </location>
</feature>
<dbReference type="Proteomes" id="UP000663833">
    <property type="component" value="Unassembled WGS sequence"/>
</dbReference>
<evidence type="ECO:0000313" key="9">
    <source>
        <dbReference type="EMBL" id="CAF4616746.1"/>
    </source>
</evidence>
<accession>A0A818ESW2</accession>
<evidence type="ECO:0000313" key="2">
    <source>
        <dbReference type="EMBL" id="CAF3377275.1"/>
    </source>
</evidence>
<evidence type="ECO:0000313" key="7">
    <source>
        <dbReference type="EMBL" id="CAF4330460.1"/>
    </source>
</evidence>
<proteinExistence type="predicted"/>
<organism evidence="5 11">
    <name type="scientific">Rotaria socialis</name>
    <dbReference type="NCBI Taxonomy" id="392032"/>
    <lineage>
        <taxon>Eukaryota</taxon>
        <taxon>Metazoa</taxon>
        <taxon>Spiralia</taxon>
        <taxon>Gnathifera</taxon>
        <taxon>Rotifera</taxon>
        <taxon>Eurotatoria</taxon>
        <taxon>Bdelloidea</taxon>
        <taxon>Philodinida</taxon>
        <taxon>Philodinidae</taxon>
        <taxon>Rotaria</taxon>
    </lineage>
</organism>
<dbReference type="EMBL" id="CAJOBQ010000143">
    <property type="protein sequence ID" value="CAF4272348.1"/>
    <property type="molecule type" value="Genomic_DNA"/>
</dbReference>
<dbReference type="Proteomes" id="UP000663838">
    <property type="component" value="Unassembled WGS sequence"/>
</dbReference>
<dbReference type="Proteomes" id="UP000663873">
    <property type="component" value="Unassembled WGS sequence"/>
</dbReference>
<feature type="region of interest" description="Disordered" evidence="1">
    <location>
        <begin position="1"/>
        <end position="102"/>
    </location>
</feature>
<dbReference type="Proteomes" id="UP000663851">
    <property type="component" value="Unassembled WGS sequence"/>
</dbReference>
<feature type="compositionally biased region" description="Polar residues" evidence="1">
    <location>
        <begin position="43"/>
        <end position="77"/>
    </location>
</feature>
<reference evidence="5" key="1">
    <citation type="submission" date="2021-02" db="EMBL/GenBank/DDBJ databases">
        <authorList>
            <person name="Nowell W R."/>
        </authorList>
    </citation>
    <scope>NUCLEOTIDE SEQUENCE</scope>
</reference>
<dbReference type="EMBL" id="CAJOBS010000072">
    <property type="protein sequence ID" value="CAF4486771.1"/>
    <property type="molecule type" value="Genomic_DNA"/>
</dbReference>
<dbReference type="EMBL" id="CAJOBP010041029">
    <property type="protein sequence ID" value="CAF4754830.1"/>
    <property type="molecule type" value="Genomic_DNA"/>
</dbReference>
<evidence type="ECO:0000313" key="8">
    <source>
        <dbReference type="EMBL" id="CAF4486771.1"/>
    </source>
</evidence>
<evidence type="ECO:0000313" key="12">
    <source>
        <dbReference type="Proteomes" id="UP000663873"/>
    </source>
</evidence>
<dbReference type="Proteomes" id="UP000663869">
    <property type="component" value="Unassembled WGS sequence"/>
</dbReference>
<protein>
    <submittedName>
        <fullName evidence="5">Uncharacterized protein</fullName>
    </submittedName>
</protein>
<dbReference type="EMBL" id="CAJNYU010001569">
    <property type="protein sequence ID" value="CAF3447907.1"/>
    <property type="molecule type" value="Genomic_DNA"/>
</dbReference>
<evidence type="ECO:0000313" key="10">
    <source>
        <dbReference type="EMBL" id="CAF4754830.1"/>
    </source>
</evidence>
<sequence>MATTSTSTTKKPILIIKSPEYPSKSSSRNVRFVPEITVDDDQTTAPVQDPLTSQSTANQIQQHSLSTIPTVPTATSSRKIKTNRQNHKKTISTPRAKNSTAK</sequence>
<evidence type="ECO:0000313" key="3">
    <source>
        <dbReference type="EMBL" id="CAF3379842.1"/>
    </source>
</evidence>
<evidence type="ECO:0000256" key="1">
    <source>
        <dbReference type="SAM" id="MobiDB-lite"/>
    </source>
</evidence>
<dbReference type="EMBL" id="CAJNYV010002222">
    <property type="protein sequence ID" value="CAF3463133.1"/>
    <property type="molecule type" value="Genomic_DNA"/>
</dbReference>
<dbReference type="EMBL" id="CAJNXB010004465">
    <property type="protein sequence ID" value="CAF3377275.1"/>
    <property type="molecule type" value="Genomic_DNA"/>
</dbReference>
<evidence type="ECO:0000313" key="6">
    <source>
        <dbReference type="EMBL" id="CAF4272348.1"/>
    </source>
</evidence>
<evidence type="ECO:0000313" key="5">
    <source>
        <dbReference type="EMBL" id="CAF3463133.1"/>
    </source>
</evidence>
<dbReference type="Proteomes" id="UP000663848">
    <property type="component" value="Unassembled WGS sequence"/>
</dbReference>
<dbReference type="EMBL" id="CAJOBO010001047">
    <property type="protein sequence ID" value="CAF4330460.1"/>
    <property type="molecule type" value="Genomic_DNA"/>
</dbReference>
<gene>
    <name evidence="4" type="ORF">FME351_LOCUS13179</name>
    <name evidence="7" type="ORF">HFQ381_LOCUS15419</name>
    <name evidence="5" type="ORF">KIK155_LOCUS13239</name>
    <name evidence="3" type="ORF">LUA448_LOCUS15661</name>
    <name evidence="9" type="ORF">QYT958_LOCUS12590</name>
    <name evidence="2" type="ORF">TIS948_LOCUS25613</name>
    <name evidence="8" type="ORF">TOA249_LOCUS2286</name>
    <name evidence="6" type="ORF">TSG867_LOCUS4423</name>
    <name evidence="10" type="ORF">UJA718_LOCUS39126</name>
</gene>